<evidence type="ECO:0000256" key="1">
    <source>
        <dbReference type="SAM" id="MobiDB-lite"/>
    </source>
</evidence>
<organism evidence="2">
    <name type="scientific">Guillardia theta (strain CCMP2712)</name>
    <name type="common">Cryptophyte</name>
    <dbReference type="NCBI Taxonomy" id="905079"/>
    <lineage>
        <taxon>Eukaryota</taxon>
        <taxon>Cryptophyceae</taxon>
        <taxon>Pyrenomonadales</taxon>
        <taxon>Geminigeraceae</taxon>
        <taxon>Guillardia</taxon>
    </lineage>
</organism>
<feature type="compositionally biased region" description="Low complexity" evidence="1">
    <location>
        <begin position="194"/>
        <end position="206"/>
    </location>
</feature>
<dbReference type="HOGENOM" id="CLU_505749_0_0_1"/>
<gene>
    <name evidence="2" type="ORF">GUITHDRAFT_107782</name>
</gene>
<name>L1JE31_GUITC</name>
<reference evidence="2 4" key="1">
    <citation type="journal article" date="2012" name="Nature">
        <title>Algal genomes reveal evolutionary mosaicism and the fate of nucleomorphs.</title>
        <authorList>
            <consortium name="DOE Joint Genome Institute"/>
            <person name="Curtis B.A."/>
            <person name="Tanifuji G."/>
            <person name="Burki F."/>
            <person name="Gruber A."/>
            <person name="Irimia M."/>
            <person name="Maruyama S."/>
            <person name="Arias M.C."/>
            <person name="Ball S.G."/>
            <person name="Gile G.H."/>
            <person name="Hirakawa Y."/>
            <person name="Hopkins J.F."/>
            <person name="Kuo A."/>
            <person name="Rensing S.A."/>
            <person name="Schmutz J."/>
            <person name="Symeonidi A."/>
            <person name="Elias M."/>
            <person name="Eveleigh R.J."/>
            <person name="Herman E.K."/>
            <person name="Klute M.J."/>
            <person name="Nakayama T."/>
            <person name="Obornik M."/>
            <person name="Reyes-Prieto A."/>
            <person name="Armbrust E.V."/>
            <person name="Aves S.J."/>
            <person name="Beiko R.G."/>
            <person name="Coutinho P."/>
            <person name="Dacks J.B."/>
            <person name="Durnford D.G."/>
            <person name="Fast N.M."/>
            <person name="Green B.R."/>
            <person name="Grisdale C.J."/>
            <person name="Hempel F."/>
            <person name="Henrissat B."/>
            <person name="Hoppner M.P."/>
            <person name="Ishida K."/>
            <person name="Kim E."/>
            <person name="Koreny L."/>
            <person name="Kroth P.G."/>
            <person name="Liu Y."/>
            <person name="Malik S.B."/>
            <person name="Maier U.G."/>
            <person name="McRose D."/>
            <person name="Mock T."/>
            <person name="Neilson J.A."/>
            <person name="Onodera N.T."/>
            <person name="Poole A.M."/>
            <person name="Pritham E.J."/>
            <person name="Richards T.A."/>
            <person name="Rocap G."/>
            <person name="Roy S.W."/>
            <person name="Sarai C."/>
            <person name="Schaack S."/>
            <person name="Shirato S."/>
            <person name="Slamovits C.H."/>
            <person name="Spencer D.F."/>
            <person name="Suzuki S."/>
            <person name="Worden A.Z."/>
            <person name="Zauner S."/>
            <person name="Barry K."/>
            <person name="Bell C."/>
            <person name="Bharti A.K."/>
            <person name="Crow J.A."/>
            <person name="Grimwood J."/>
            <person name="Kramer R."/>
            <person name="Lindquist E."/>
            <person name="Lucas S."/>
            <person name="Salamov A."/>
            <person name="McFadden G.I."/>
            <person name="Lane C.E."/>
            <person name="Keeling P.J."/>
            <person name="Gray M.W."/>
            <person name="Grigoriev I.V."/>
            <person name="Archibald J.M."/>
        </authorList>
    </citation>
    <scope>NUCLEOTIDE SEQUENCE</scope>
    <source>
        <strain evidence="2 4">CCMP2712</strain>
    </source>
</reference>
<feature type="compositionally biased region" description="Basic and acidic residues" evidence="1">
    <location>
        <begin position="152"/>
        <end position="161"/>
    </location>
</feature>
<dbReference type="AlphaFoldDB" id="L1JE31"/>
<dbReference type="Proteomes" id="UP000011087">
    <property type="component" value="Unassembled WGS sequence"/>
</dbReference>
<reference evidence="3" key="3">
    <citation type="submission" date="2016-03" db="UniProtKB">
        <authorList>
            <consortium name="EnsemblProtists"/>
        </authorList>
    </citation>
    <scope>IDENTIFICATION</scope>
</reference>
<proteinExistence type="predicted"/>
<feature type="compositionally biased region" description="Basic and acidic residues" evidence="1">
    <location>
        <begin position="242"/>
        <end position="256"/>
    </location>
</feature>
<feature type="region of interest" description="Disordered" evidence="1">
    <location>
        <begin position="138"/>
        <end position="256"/>
    </location>
</feature>
<feature type="compositionally biased region" description="Polar residues" evidence="1">
    <location>
        <begin position="214"/>
        <end position="233"/>
    </location>
</feature>
<dbReference type="EnsemblProtists" id="EKX46577">
    <property type="protein sequence ID" value="EKX46577"/>
    <property type="gene ID" value="GUITHDRAFT_107782"/>
</dbReference>
<reference evidence="4" key="2">
    <citation type="submission" date="2012-11" db="EMBL/GenBank/DDBJ databases">
        <authorList>
            <person name="Kuo A."/>
            <person name="Curtis B.A."/>
            <person name="Tanifuji G."/>
            <person name="Burki F."/>
            <person name="Gruber A."/>
            <person name="Irimia M."/>
            <person name="Maruyama S."/>
            <person name="Arias M.C."/>
            <person name="Ball S.G."/>
            <person name="Gile G.H."/>
            <person name="Hirakawa Y."/>
            <person name="Hopkins J.F."/>
            <person name="Rensing S.A."/>
            <person name="Schmutz J."/>
            <person name="Symeonidi A."/>
            <person name="Elias M."/>
            <person name="Eveleigh R.J."/>
            <person name="Herman E.K."/>
            <person name="Klute M.J."/>
            <person name="Nakayama T."/>
            <person name="Obornik M."/>
            <person name="Reyes-Prieto A."/>
            <person name="Armbrust E.V."/>
            <person name="Aves S.J."/>
            <person name="Beiko R.G."/>
            <person name="Coutinho P."/>
            <person name="Dacks J.B."/>
            <person name="Durnford D.G."/>
            <person name="Fast N.M."/>
            <person name="Green B.R."/>
            <person name="Grisdale C."/>
            <person name="Hempe F."/>
            <person name="Henrissat B."/>
            <person name="Hoppner M.P."/>
            <person name="Ishida K.-I."/>
            <person name="Kim E."/>
            <person name="Koreny L."/>
            <person name="Kroth P.G."/>
            <person name="Liu Y."/>
            <person name="Malik S.-B."/>
            <person name="Maier U.G."/>
            <person name="McRose D."/>
            <person name="Mock T."/>
            <person name="Neilson J.A."/>
            <person name="Onodera N.T."/>
            <person name="Poole A.M."/>
            <person name="Pritham E.J."/>
            <person name="Richards T.A."/>
            <person name="Rocap G."/>
            <person name="Roy S.W."/>
            <person name="Sarai C."/>
            <person name="Schaack S."/>
            <person name="Shirato S."/>
            <person name="Slamovits C.H."/>
            <person name="Spencer D.F."/>
            <person name="Suzuki S."/>
            <person name="Worden A.Z."/>
            <person name="Zauner S."/>
            <person name="Barry K."/>
            <person name="Bell C."/>
            <person name="Bharti A.K."/>
            <person name="Crow J.A."/>
            <person name="Grimwood J."/>
            <person name="Kramer R."/>
            <person name="Lindquist E."/>
            <person name="Lucas S."/>
            <person name="Salamov A."/>
            <person name="McFadden G.I."/>
            <person name="Lane C.E."/>
            <person name="Keeling P.J."/>
            <person name="Gray M.W."/>
            <person name="Grigoriev I.V."/>
            <person name="Archibald J.M."/>
        </authorList>
    </citation>
    <scope>NUCLEOTIDE SEQUENCE</scope>
    <source>
        <strain evidence="4">CCMP2712</strain>
    </source>
</reference>
<keyword evidence="4" id="KW-1185">Reference proteome</keyword>
<sequence>MQRLQGIHEKFLLRSPRVTTKRTSLKVAVTPQDMKKACLLPAKMTHLDINLHIAGPVKQATLEDMIERVSHKNAHRKFPGALAFFASIGSDVPNLNGSLTVAGNSMQEKLSAEVQPCSASQAGAMQVHQTADHVADRTLANKAPRPQSASAEGKKENRGREGCSIMTIGRALPRHTMSSKRLVNESSRRHRSASRASGRSSESPEGAGDDSPGTLGQSIHRSTTIGQGSSSKRVASAAEPVPRPKSEMSYFRRDPEESKMTRRWLELLHADYSFHHPNRPNDGIRRRELKYSVFNFSDKSIATPELEKSDSFKNLLINTLDVNDSSSSTNTAAATEINALLHPPSPLFPSSSKGKIPVFGSEQQGKDQDALSPMAARHEEGEGLVSDHTFREKKEVLVKTAKQTRADGRLAMKKQILLSSPTSSFDPVINLHDIPPHAQDSNMRWDDPSHVLLFNTGISVNVKMSDKQVIQPELGKVGKLNRRETKLMATRRNAEERMASNTSLPPKLRPLLLLSTADDYFRSSTPNSRTYIARHPMSP</sequence>
<evidence type="ECO:0000313" key="2">
    <source>
        <dbReference type="EMBL" id="EKX46577.1"/>
    </source>
</evidence>
<accession>L1JE31</accession>
<dbReference type="GeneID" id="17303243"/>
<dbReference type="RefSeq" id="XP_005833557.1">
    <property type="nucleotide sequence ID" value="XM_005833500.1"/>
</dbReference>
<protein>
    <submittedName>
        <fullName evidence="2 3">Uncharacterized protein</fullName>
    </submittedName>
</protein>
<dbReference type="PaxDb" id="55529-EKX46577"/>
<dbReference type="KEGG" id="gtt:GUITHDRAFT_107782"/>
<evidence type="ECO:0000313" key="4">
    <source>
        <dbReference type="Proteomes" id="UP000011087"/>
    </source>
</evidence>
<dbReference type="EMBL" id="JH992994">
    <property type="protein sequence ID" value="EKX46577.1"/>
    <property type="molecule type" value="Genomic_DNA"/>
</dbReference>
<evidence type="ECO:0000313" key="3">
    <source>
        <dbReference type="EnsemblProtists" id="EKX46577"/>
    </source>
</evidence>